<dbReference type="Pfam" id="PF04830">
    <property type="entry name" value="DUF637"/>
    <property type="match status" value="1"/>
</dbReference>
<proteinExistence type="predicted"/>
<protein>
    <recommendedName>
        <fullName evidence="1">DUF637 domain-containing protein</fullName>
    </recommendedName>
</protein>
<gene>
    <name evidence="2" type="ORF">GCM10010082_27880</name>
</gene>
<dbReference type="EMBL" id="BMZM01000004">
    <property type="protein sequence ID" value="GHC31988.1"/>
    <property type="molecule type" value="Genomic_DNA"/>
</dbReference>
<dbReference type="RefSeq" id="WP_229819780.1">
    <property type="nucleotide sequence ID" value="NZ_BMZM01000004.1"/>
</dbReference>
<reference evidence="3" key="1">
    <citation type="journal article" date="2019" name="Int. J. Syst. Evol. Microbiol.">
        <title>The Global Catalogue of Microorganisms (GCM) 10K type strain sequencing project: providing services to taxonomists for standard genome sequencing and annotation.</title>
        <authorList>
            <consortium name="The Broad Institute Genomics Platform"/>
            <consortium name="The Broad Institute Genome Sequencing Center for Infectious Disease"/>
            <person name="Wu L."/>
            <person name="Ma J."/>
        </authorList>
    </citation>
    <scope>NUCLEOTIDE SEQUENCE [LARGE SCALE GENOMIC DNA]</scope>
    <source>
        <strain evidence="3">KCTC 42082</strain>
    </source>
</reference>
<evidence type="ECO:0000259" key="1">
    <source>
        <dbReference type="Pfam" id="PF04830"/>
    </source>
</evidence>
<accession>A0ABQ3FPA8</accession>
<comment type="caution">
    <text evidence="2">The sequence shown here is derived from an EMBL/GenBank/DDBJ whole genome shotgun (WGS) entry which is preliminary data.</text>
</comment>
<keyword evidence="3" id="KW-1185">Reference proteome</keyword>
<dbReference type="InterPro" id="IPR006915">
    <property type="entry name" value="DUF637_hemagglutn_put"/>
</dbReference>
<dbReference type="Proteomes" id="UP000604243">
    <property type="component" value="Unassembled WGS sequence"/>
</dbReference>
<sequence>MRQIVLIIRQLSNPAKNDGIELQSLAAMSAKQHNLIGLWVIGTLVSSRLQAATGYAGRFKGALIAAASAGVSNELDSVWGGNTDPATGRTIPHDLSSWEGTGRFAGQRASQALADAGVQSAISGGSLNDNLKQNLQGAVTTVLEASLFNLVGDLTKQGAKGSNGQHWADGSAEKTVVHVLAGGLASQATGGDFRTGAIAAGANEALINQLDGLVKGDRRLLIVASQITGIVAAGMTDGDVQKGAEIAGNATAYNRMMHTSEREWIEAHGGSEEEKARLITAACALIECSAQYERGSEQYALYKGLEDKGNTDAFAAERQKVMSSGLFGYSKWNGVTDGLERYQVGNRSFGALQIVGSGALAASAAAMASTGAGSVLAYVLTGIAADQGAAGAMAVWYGHPAPTFGARVLADQMNIPVERAELLYGLATAAGEASAANQLLNAASRSVGKKPMVEFDGFDDGINASKPSPSAASGGKVGTDSLDNAVKNGTKVGELTFGSNGRKLDFLFNRNIDQSIPYNAGRAEGNARRIGIADTPDNRAEVTRLFNEAFNNPASVVGADKLPGSNMREFFLPGVTGTGSKIQFVEQNGKVITIMAR</sequence>
<evidence type="ECO:0000313" key="3">
    <source>
        <dbReference type="Proteomes" id="UP000604243"/>
    </source>
</evidence>
<evidence type="ECO:0000313" key="2">
    <source>
        <dbReference type="EMBL" id="GHC31988.1"/>
    </source>
</evidence>
<feature type="domain" description="DUF637" evidence="1">
    <location>
        <begin position="58"/>
        <end position="200"/>
    </location>
</feature>
<organism evidence="2 3">
    <name type="scientific">Kushneria pakistanensis</name>
    <dbReference type="NCBI Taxonomy" id="1508770"/>
    <lineage>
        <taxon>Bacteria</taxon>
        <taxon>Pseudomonadati</taxon>
        <taxon>Pseudomonadota</taxon>
        <taxon>Gammaproteobacteria</taxon>
        <taxon>Oceanospirillales</taxon>
        <taxon>Halomonadaceae</taxon>
        <taxon>Kushneria</taxon>
    </lineage>
</organism>
<name>A0ABQ3FPA8_9GAMM</name>